<dbReference type="InterPro" id="IPR001015">
    <property type="entry name" value="Ferrochelatase"/>
</dbReference>
<comment type="function">
    <text evidence="9 10">Catalyzes the ferrous insertion into protoporphyrin IX.</text>
</comment>
<dbReference type="UniPathway" id="UPA00252">
    <property type="reaction ID" value="UER00325"/>
</dbReference>
<evidence type="ECO:0000256" key="7">
    <source>
        <dbReference type="ARBA" id="ARBA00023244"/>
    </source>
</evidence>
<feature type="binding site" evidence="9">
    <location>
        <position position="292"/>
    </location>
    <ligand>
        <name>Fe(2+)</name>
        <dbReference type="ChEBI" id="CHEBI:29033"/>
    </ligand>
</feature>
<organism evidence="11 12">
    <name type="scientific">Parazoarcus communis SWub3 = DSM 12120</name>
    <dbReference type="NCBI Taxonomy" id="1121029"/>
    <lineage>
        <taxon>Bacteria</taxon>
        <taxon>Pseudomonadati</taxon>
        <taxon>Pseudomonadota</taxon>
        <taxon>Betaproteobacteria</taxon>
        <taxon>Rhodocyclales</taxon>
        <taxon>Zoogloeaceae</taxon>
        <taxon>Parazoarcus</taxon>
    </lineage>
</organism>
<dbReference type="FunFam" id="3.40.50.1400:FF:000002">
    <property type="entry name" value="Ferrochelatase"/>
    <property type="match status" value="1"/>
</dbReference>
<dbReference type="CDD" id="cd00419">
    <property type="entry name" value="Ferrochelatase_C"/>
    <property type="match status" value="1"/>
</dbReference>
<proteinExistence type="inferred from homology"/>
<keyword evidence="4 9" id="KW-0408">Iron</keyword>
<comment type="subcellular location">
    <subcellularLocation>
        <location evidence="9 10">Cytoplasm</location>
    </subcellularLocation>
</comment>
<evidence type="ECO:0000313" key="12">
    <source>
        <dbReference type="Proteomes" id="UP000248259"/>
    </source>
</evidence>
<evidence type="ECO:0000256" key="8">
    <source>
        <dbReference type="ARBA" id="ARBA00024536"/>
    </source>
</evidence>
<dbReference type="SUPFAM" id="SSF53800">
    <property type="entry name" value="Chelatase"/>
    <property type="match status" value="1"/>
</dbReference>
<dbReference type="GO" id="GO:0005737">
    <property type="term" value="C:cytoplasm"/>
    <property type="evidence" value="ECO:0007669"/>
    <property type="project" value="UniProtKB-SubCell"/>
</dbReference>
<keyword evidence="12" id="KW-1185">Reference proteome</keyword>
<dbReference type="PROSITE" id="PS00534">
    <property type="entry name" value="FERROCHELATASE"/>
    <property type="match status" value="1"/>
</dbReference>
<gene>
    <name evidence="9" type="primary">hemH</name>
    <name evidence="11" type="ORF">DNK49_09470</name>
</gene>
<evidence type="ECO:0000256" key="1">
    <source>
        <dbReference type="ARBA" id="ARBA00007718"/>
    </source>
</evidence>
<evidence type="ECO:0000256" key="10">
    <source>
        <dbReference type="RuleBase" id="RU000607"/>
    </source>
</evidence>
<keyword evidence="6 9" id="KW-0456">Lyase</keyword>
<dbReference type="Pfam" id="PF00762">
    <property type="entry name" value="Ferrochelatase"/>
    <property type="match status" value="1"/>
</dbReference>
<dbReference type="GO" id="GO:0006783">
    <property type="term" value="P:heme biosynthetic process"/>
    <property type="evidence" value="ECO:0007669"/>
    <property type="project" value="UniProtKB-UniRule"/>
</dbReference>
<dbReference type="CDD" id="cd03411">
    <property type="entry name" value="Ferrochelatase_N"/>
    <property type="match status" value="1"/>
</dbReference>
<dbReference type="EMBL" id="QKOE01000005">
    <property type="protein sequence ID" value="PZA16870.1"/>
    <property type="molecule type" value="Genomic_DNA"/>
</dbReference>
<dbReference type="PANTHER" id="PTHR11108">
    <property type="entry name" value="FERROCHELATASE"/>
    <property type="match status" value="1"/>
</dbReference>
<keyword evidence="7 9" id="KW-0627">Porphyrin biosynthesis</keyword>
<evidence type="ECO:0000313" key="11">
    <source>
        <dbReference type="EMBL" id="PZA16870.1"/>
    </source>
</evidence>
<dbReference type="GO" id="GO:0046872">
    <property type="term" value="F:metal ion binding"/>
    <property type="evidence" value="ECO:0007669"/>
    <property type="project" value="UniProtKB-KW"/>
</dbReference>
<comment type="caution">
    <text evidence="11">The sequence shown here is derived from an EMBL/GenBank/DDBJ whole genome shotgun (WGS) entry which is preliminary data.</text>
</comment>
<reference evidence="11 12" key="1">
    <citation type="submission" date="2018-06" db="EMBL/GenBank/DDBJ databases">
        <title>Azoarcus communis strain SWub3 genome.</title>
        <authorList>
            <person name="Zorraquino Salvo V."/>
            <person name="Toubiana D."/>
            <person name="Blumwald E."/>
        </authorList>
    </citation>
    <scope>NUCLEOTIDE SEQUENCE [LARGE SCALE GENOMIC DNA]</scope>
    <source>
        <strain evidence="11 12">SWub3</strain>
    </source>
</reference>
<dbReference type="NCBIfam" id="TIGR00109">
    <property type="entry name" value="hemH"/>
    <property type="match status" value="1"/>
</dbReference>
<sequence length="365" mass="41281">MARYRPEPAHVHGTASRTAVLLVNLGTPAAPTAAALRPYLKQFLSDPRVVEIPRLLWWPILNGIILNTRPAKSAAKYASVWMDEGSPLKVHTERQAKLVKGYLHDALSADLEIAWAMRYGAPSIPDQLDALRAKGCTRILIVPLYPQFAGSTTASVMDEVTRSMQCWRNLPEIRYVRSFQDHPGYIDALAQSVREHWMREGQPDRLVMSFHGVPRRTLELGDPYHCECHKTARLVAERLDFPAERILVTFQSRFGKAEWLQPYTQPTLEALAREGVGRVDVMCPGFVSDCLETLEEIAMECREAFIHHGGKHFHYIPCLNERHDWIVALTTIIRDHLGNWLTLPTETPEQTALARSRALALGARQ</sequence>
<evidence type="ECO:0000256" key="4">
    <source>
        <dbReference type="ARBA" id="ARBA00023004"/>
    </source>
</evidence>
<comment type="catalytic activity">
    <reaction evidence="9 10">
        <text>heme b + 2 H(+) = protoporphyrin IX + Fe(2+)</text>
        <dbReference type="Rhea" id="RHEA:22584"/>
        <dbReference type="ChEBI" id="CHEBI:15378"/>
        <dbReference type="ChEBI" id="CHEBI:29033"/>
        <dbReference type="ChEBI" id="CHEBI:57306"/>
        <dbReference type="ChEBI" id="CHEBI:60344"/>
        <dbReference type="EC" id="4.98.1.1"/>
    </reaction>
</comment>
<dbReference type="InterPro" id="IPR033644">
    <property type="entry name" value="Ferrochelatase_C"/>
</dbReference>
<name>A0A323UYX6_9RHOO</name>
<dbReference type="Gene3D" id="3.40.50.1400">
    <property type="match status" value="2"/>
</dbReference>
<comment type="pathway">
    <text evidence="9 10">Porphyrin-containing compound metabolism; protoheme biosynthesis; protoheme from protoporphyrin-IX: step 1/1.</text>
</comment>
<dbReference type="HAMAP" id="MF_00323">
    <property type="entry name" value="Ferrochelatase"/>
    <property type="match status" value="1"/>
</dbReference>
<dbReference type="InterPro" id="IPR019772">
    <property type="entry name" value="Ferrochelatase_AS"/>
</dbReference>
<evidence type="ECO:0000256" key="3">
    <source>
        <dbReference type="ARBA" id="ARBA00022723"/>
    </source>
</evidence>
<dbReference type="OrthoDB" id="9809741at2"/>
<dbReference type="PANTHER" id="PTHR11108:SF1">
    <property type="entry name" value="FERROCHELATASE, MITOCHONDRIAL"/>
    <property type="match status" value="1"/>
</dbReference>
<evidence type="ECO:0000256" key="6">
    <source>
        <dbReference type="ARBA" id="ARBA00023239"/>
    </source>
</evidence>
<keyword evidence="5 9" id="KW-0350">Heme biosynthesis</keyword>
<comment type="similarity">
    <text evidence="1 9 10">Belongs to the ferrochelatase family.</text>
</comment>
<accession>A0A323UYX6</accession>
<feature type="binding site" evidence="9">
    <location>
        <position position="211"/>
    </location>
    <ligand>
        <name>Fe(2+)</name>
        <dbReference type="ChEBI" id="CHEBI:29033"/>
    </ligand>
</feature>
<comment type="catalytic activity">
    <reaction evidence="8">
        <text>Fe-coproporphyrin III + 2 H(+) = coproporphyrin III + Fe(2+)</text>
        <dbReference type="Rhea" id="RHEA:49572"/>
        <dbReference type="ChEBI" id="CHEBI:15378"/>
        <dbReference type="ChEBI" id="CHEBI:29033"/>
        <dbReference type="ChEBI" id="CHEBI:68438"/>
        <dbReference type="ChEBI" id="CHEBI:131725"/>
        <dbReference type="EC" id="4.99.1.9"/>
    </reaction>
    <physiologicalReaction direction="right-to-left" evidence="8">
        <dbReference type="Rhea" id="RHEA:49574"/>
    </physiologicalReaction>
</comment>
<dbReference type="InterPro" id="IPR033659">
    <property type="entry name" value="Ferrochelatase_N"/>
</dbReference>
<dbReference type="Proteomes" id="UP000248259">
    <property type="component" value="Unassembled WGS sequence"/>
</dbReference>
<evidence type="ECO:0000256" key="9">
    <source>
        <dbReference type="HAMAP-Rule" id="MF_00323"/>
    </source>
</evidence>
<dbReference type="GO" id="GO:0004325">
    <property type="term" value="F:ferrochelatase activity"/>
    <property type="evidence" value="ECO:0007669"/>
    <property type="project" value="UniProtKB-UniRule"/>
</dbReference>
<evidence type="ECO:0000256" key="5">
    <source>
        <dbReference type="ARBA" id="ARBA00023133"/>
    </source>
</evidence>
<evidence type="ECO:0000256" key="2">
    <source>
        <dbReference type="ARBA" id="ARBA00022490"/>
    </source>
</evidence>
<dbReference type="EC" id="4.98.1.1" evidence="9 10"/>
<protein>
    <recommendedName>
        <fullName evidence="9 10">Ferrochelatase</fullName>
        <ecNumber evidence="9 10">4.98.1.1</ecNumber>
    </recommendedName>
    <alternativeName>
        <fullName evidence="9">Heme synthase</fullName>
    </alternativeName>
    <alternativeName>
        <fullName evidence="9">Protoheme ferro-lyase</fullName>
    </alternativeName>
</protein>
<dbReference type="RefSeq" id="WP_110524096.1">
    <property type="nucleotide sequence ID" value="NZ_QKOE01000005.1"/>
</dbReference>
<dbReference type="AlphaFoldDB" id="A0A323UYX6"/>
<keyword evidence="3 9" id="KW-0479">Metal-binding</keyword>
<keyword evidence="2 9" id="KW-0963">Cytoplasm</keyword>